<evidence type="ECO:0000256" key="1">
    <source>
        <dbReference type="SAM" id="MobiDB-lite"/>
    </source>
</evidence>
<dbReference type="AlphaFoldDB" id="A0A6J5W622"/>
<protein>
    <submittedName>
        <fullName evidence="2">Uncharacterized protein</fullName>
    </submittedName>
</protein>
<sequence length="93" mass="10220">MAAINTEPEQEPKKKAMKKKNPTAIEEVVLGKGNTTTCCNKPEIASVSPAKRRTVKRMMFDSFVHYVSSSLSCIGDDPVGSVEPKKEKVQIPK</sequence>
<organism evidence="2 3">
    <name type="scientific">Prunus armeniaca</name>
    <name type="common">Apricot</name>
    <name type="synonym">Armeniaca vulgaris</name>
    <dbReference type="NCBI Taxonomy" id="36596"/>
    <lineage>
        <taxon>Eukaryota</taxon>
        <taxon>Viridiplantae</taxon>
        <taxon>Streptophyta</taxon>
        <taxon>Embryophyta</taxon>
        <taxon>Tracheophyta</taxon>
        <taxon>Spermatophyta</taxon>
        <taxon>Magnoliopsida</taxon>
        <taxon>eudicotyledons</taxon>
        <taxon>Gunneridae</taxon>
        <taxon>Pentapetalae</taxon>
        <taxon>rosids</taxon>
        <taxon>fabids</taxon>
        <taxon>Rosales</taxon>
        <taxon>Rosaceae</taxon>
        <taxon>Amygdaloideae</taxon>
        <taxon>Amygdaleae</taxon>
        <taxon>Prunus</taxon>
    </lineage>
</organism>
<name>A0A6J5W622_PRUAR</name>
<feature type="region of interest" description="Disordered" evidence="1">
    <location>
        <begin position="1"/>
        <end position="21"/>
    </location>
</feature>
<keyword evidence="3" id="KW-1185">Reference proteome</keyword>
<dbReference type="OrthoDB" id="1747351at2759"/>
<dbReference type="Proteomes" id="UP000507245">
    <property type="component" value="Unassembled WGS sequence"/>
</dbReference>
<proteinExistence type="predicted"/>
<reference evidence="3" key="1">
    <citation type="journal article" date="2020" name="Genome Biol.">
        <title>Gamete binning: chromosome-level and haplotype-resolved genome assembly enabled by high-throughput single-cell sequencing of gamete genomes.</title>
        <authorList>
            <person name="Campoy J.A."/>
            <person name="Sun H."/>
            <person name="Goel M."/>
            <person name="Jiao W.-B."/>
            <person name="Folz-Donahue K."/>
            <person name="Wang N."/>
            <person name="Rubio M."/>
            <person name="Liu C."/>
            <person name="Kukat C."/>
            <person name="Ruiz D."/>
            <person name="Huettel B."/>
            <person name="Schneeberger K."/>
        </authorList>
    </citation>
    <scope>NUCLEOTIDE SEQUENCE [LARGE SCALE GENOMIC DNA]</scope>
    <source>
        <strain evidence="3">cv. Rojo Pasion</strain>
    </source>
</reference>
<accession>A0A6J5W622</accession>
<dbReference type="EMBL" id="CAEKKB010000001">
    <property type="protein sequence ID" value="CAB4293638.1"/>
    <property type="molecule type" value="Genomic_DNA"/>
</dbReference>
<gene>
    <name evidence="2" type="ORF">ORAREDHAP_LOCUS2678</name>
</gene>
<evidence type="ECO:0000313" key="2">
    <source>
        <dbReference type="EMBL" id="CAB4293638.1"/>
    </source>
</evidence>
<evidence type="ECO:0000313" key="3">
    <source>
        <dbReference type="Proteomes" id="UP000507245"/>
    </source>
</evidence>